<gene>
    <name evidence="5" type="ORF">QE152_g23202</name>
</gene>
<feature type="compositionally biased region" description="Basic and acidic residues" evidence="3">
    <location>
        <begin position="226"/>
        <end position="239"/>
    </location>
</feature>
<dbReference type="InterPro" id="IPR036028">
    <property type="entry name" value="SH3-like_dom_sf"/>
</dbReference>
<dbReference type="InterPro" id="IPR001452">
    <property type="entry name" value="SH3_domain"/>
</dbReference>
<feature type="compositionally biased region" description="Acidic residues" evidence="3">
    <location>
        <begin position="364"/>
        <end position="375"/>
    </location>
</feature>
<feature type="domain" description="SH3" evidence="4">
    <location>
        <begin position="1"/>
        <end position="58"/>
    </location>
</feature>
<dbReference type="InterPro" id="IPR050384">
    <property type="entry name" value="Endophilin_SH3RF"/>
</dbReference>
<keyword evidence="1 2" id="KW-0728">SH3 domain</keyword>
<dbReference type="FunFam" id="2.30.30.40:FF:000072">
    <property type="entry name" value="Unconventional Myosin IB"/>
    <property type="match status" value="2"/>
</dbReference>
<dbReference type="CDD" id="cd11874">
    <property type="entry name" value="SH3_CD2AP-like_2"/>
    <property type="match status" value="1"/>
</dbReference>
<keyword evidence="6" id="KW-1185">Reference proteome</keyword>
<dbReference type="SUPFAM" id="SSF50044">
    <property type="entry name" value="SH3-domain"/>
    <property type="match status" value="3"/>
</dbReference>
<feature type="compositionally biased region" description="Polar residues" evidence="3">
    <location>
        <begin position="456"/>
        <end position="469"/>
    </location>
</feature>
<feature type="region of interest" description="Disordered" evidence="3">
    <location>
        <begin position="455"/>
        <end position="528"/>
    </location>
</feature>
<feature type="region of interest" description="Disordered" evidence="3">
    <location>
        <begin position="226"/>
        <end position="384"/>
    </location>
</feature>
<dbReference type="PANTHER" id="PTHR14167:SF92">
    <property type="entry name" value="CIN85 AND CD2AP RELATED, ISOFORM J"/>
    <property type="match status" value="1"/>
</dbReference>
<evidence type="ECO:0000259" key="4">
    <source>
        <dbReference type="PROSITE" id="PS50002"/>
    </source>
</evidence>
<feature type="domain" description="SH3" evidence="4">
    <location>
        <begin position="159"/>
        <end position="220"/>
    </location>
</feature>
<reference evidence="5 6" key="1">
    <citation type="journal article" date="2024" name="BMC Genomics">
        <title>De novo assembly and annotation of Popillia japonica's genome with initial clues to its potential as an invasive pest.</title>
        <authorList>
            <person name="Cucini C."/>
            <person name="Boschi S."/>
            <person name="Funari R."/>
            <person name="Cardaioli E."/>
            <person name="Iannotti N."/>
            <person name="Marturano G."/>
            <person name="Paoli F."/>
            <person name="Bruttini M."/>
            <person name="Carapelli A."/>
            <person name="Frati F."/>
            <person name="Nardi F."/>
        </authorList>
    </citation>
    <scope>NUCLEOTIDE SEQUENCE [LARGE SCALE GENOMIC DNA]</scope>
    <source>
        <strain evidence="5">DMR45628</strain>
    </source>
</reference>
<evidence type="ECO:0000256" key="1">
    <source>
        <dbReference type="ARBA" id="ARBA00022443"/>
    </source>
</evidence>
<proteinExistence type="predicted"/>
<organism evidence="5 6">
    <name type="scientific">Popillia japonica</name>
    <name type="common">Japanese beetle</name>
    <dbReference type="NCBI Taxonomy" id="7064"/>
    <lineage>
        <taxon>Eukaryota</taxon>
        <taxon>Metazoa</taxon>
        <taxon>Ecdysozoa</taxon>
        <taxon>Arthropoda</taxon>
        <taxon>Hexapoda</taxon>
        <taxon>Insecta</taxon>
        <taxon>Pterygota</taxon>
        <taxon>Neoptera</taxon>
        <taxon>Endopterygota</taxon>
        <taxon>Coleoptera</taxon>
        <taxon>Polyphaga</taxon>
        <taxon>Scarabaeiformia</taxon>
        <taxon>Scarabaeidae</taxon>
        <taxon>Rutelinae</taxon>
        <taxon>Popillia</taxon>
    </lineage>
</organism>
<name>A0AAW1KHT4_POPJA</name>
<evidence type="ECO:0000313" key="6">
    <source>
        <dbReference type="Proteomes" id="UP001458880"/>
    </source>
</evidence>
<dbReference type="SMART" id="SM00326">
    <property type="entry name" value="SH3"/>
    <property type="match status" value="3"/>
</dbReference>
<feature type="compositionally biased region" description="Basic and acidic residues" evidence="3">
    <location>
        <begin position="310"/>
        <end position="340"/>
    </location>
</feature>
<feature type="compositionally biased region" description="Low complexity" evidence="3">
    <location>
        <begin position="481"/>
        <end position="507"/>
    </location>
</feature>
<dbReference type="Gene3D" id="2.30.30.40">
    <property type="entry name" value="SH3 Domains"/>
    <property type="match status" value="3"/>
</dbReference>
<dbReference type="Pfam" id="PF07653">
    <property type="entry name" value="SH3_2"/>
    <property type="match status" value="1"/>
</dbReference>
<evidence type="ECO:0000313" key="5">
    <source>
        <dbReference type="EMBL" id="KAK9718331.1"/>
    </source>
</evidence>
<evidence type="ECO:0000256" key="2">
    <source>
        <dbReference type="PROSITE-ProRule" id="PRU00192"/>
    </source>
</evidence>
<dbReference type="GO" id="GO:0007015">
    <property type="term" value="P:actin filament organization"/>
    <property type="evidence" value="ECO:0007669"/>
    <property type="project" value="TreeGrafter"/>
</dbReference>
<feature type="domain" description="SH3" evidence="4">
    <location>
        <begin position="69"/>
        <end position="128"/>
    </location>
</feature>
<feature type="region of interest" description="Disordered" evidence="3">
    <location>
        <begin position="397"/>
        <end position="428"/>
    </location>
</feature>
<dbReference type="GO" id="GO:0016477">
    <property type="term" value="P:cell migration"/>
    <property type="evidence" value="ECO:0007669"/>
    <property type="project" value="TreeGrafter"/>
</dbReference>
<evidence type="ECO:0000256" key="3">
    <source>
        <dbReference type="SAM" id="MobiDB-lite"/>
    </source>
</evidence>
<feature type="region of interest" description="Disordered" evidence="3">
    <location>
        <begin position="133"/>
        <end position="153"/>
    </location>
</feature>
<dbReference type="CDD" id="cd11873">
    <property type="entry name" value="SH3_CD2AP-like_1"/>
    <property type="match status" value="1"/>
</dbReference>
<dbReference type="GO" id="GO:0016192">
    <property type="term" value="P:vesicle-mediated transport"/>
    <property type="evidence" value="ECO:0007669"/>
    <property type="project" value="UniProtKB-ARBA"/>
</dbReference>
<feature type="compositionally biased region" description="Polar residues" evidence="3">
    <location>
        <begin position="241"/>
        <end position="252"/>
    </location>
</feature>
<dbReference type="PRINTS" id="PR00452">
    <property type="entry name" value="SH3DOMAIN"/>
</dbReference>
<dbReference type="Proteomes" id="UP001458880">
    <property type="component" value="Unassembled WGS sequence"/>
</dbReference>
<dbReference type="PROSITE" id="PS50002">
    <property type="entry name" value="SH3"/>
    <property type="match status" value="3"/>
</dbReference>
<sequence length="586" mass="65743">MSEALVEFDYIAKKSDELTIKKGDIIKEVIKKQPGWCEGVLNDKRGVFPDNFVKFLDKDVIYRNKKDSFSLRQCKVIFSYQPVHPDELALNVGDVIDIVGEDEEGWWKGKHSGKEGVFPSNFVEEIFPTKPKPKAGSREDLTNVTNDIEPKMPNLPPKPGKILCIVKYAYKAQNEDELSLKEGDVISLTNRDLPDPGWWEGELNGKVGVFPDNFVVVIKQDDDKLAKDDTKHMKPHDSMTAKPTQTVTQRTSLEPKTDPENKPNPPLLKKPDLLKKISPSSVSKGFRGFVNRKSDSVDGIGSSKPQPVKNDVKRDEKMEKNGENAFDHVERTPLLKDVRAGRAKPPIRRPPTSGVTKDKSPAFESEDMIFSEDEPQDKPSMREWEKHKAPWLEEMKLNQAKRTSTSPISEKNLNLNTKGGLYPELDKSPMENVMSKSMPCAVASKISPNDVVVADTNKTPAVPSSTGSLKANKPPRLISPSATNSKPPISSSSSSSNSNKYKNTNSSEKQAINISNSNAEKQENNRISGEFGEEPMILTVHQYMKIIDRINKLEVMVEMQASTIEDLKSKLYIEKDKRRLMETQKL</sequence>
<comment type="caution">
    <text evidence="5">The sequence shown here is derived from an EMBL/GenBank/DDBJ whole genome shotgun (WGS) entry which is preliminary data.</text>
</comment>
<dbReference type="EMBL" id="JASPKY010000229">
    <property type="protein sequence ID" value="KAK9718331.1"/>
    <property type="molecule type" value="Genomic_DNA"/>
</dbReference>
<accession>A0AAW1KHT4</accession>
<dbReference type="CDD" id="cd11875">
    <property type="entry name" value="SH3_CD2AP-like_3"/>
    <property type="match status" value="1"/>
</dbReference>
<feature type="compositionally biased region" description="Polar residues" evidence="3">
    <location>
        <begin position="508"/>
        <end position="519"/>
    </location>
</feature>
<dbReference type="AlphaFoldDB" id="A0AAW1KHT4"/>
<dbReference type="Pfam" id="PF14604">
    <property type="entry name" value="SH3_9"/>
    <property type="match status" value="2"/>
</dbReference>
<feature type="compositionally biased region" description="Polar residues" evidence="3">
    <location>
        <begin position="400"/>
        <end position="417"/>
    </location>
</feature>
<protein>
    <submittedName>
        <fullName evidence="5">Variant SH3 domain</fullName>
    </submittedName>
</protein>
<dbReference type="PANTHER" id="PTHR14167">
    <property type="entry name" value="SH3 DOMAIN-CONTAINING"/>
    <property type="match status" value="1"/>
</dbReference>